<reference evidence="4 5" key="1">
    <citation type="journal article" name="Sci. Rep.">
        <title>Genome-scale phylogenetic analyses confirm Olpidium as the closest living zoosporic fungus to the non-flagellated, terrestrial fungi.</title>
        <authorList>
            <person name="Chang Y."/>
            <person name="Rochon D."/>
            <person name="Sekimoto S."/>
            <person name="Wang Y."/>
            <person name="Chovatia M."/>
            <person name="Sandor L."/>
            <person name="Salamov A."/>
            <person name="Grigoriev I.V."/>
            <person name="Stajich J.E."/>
            <person name="Spatafora J.W."/>
        </authorList>
    </citation>
    <scope>NUCLEOTIDE SEQUENCE [LARGE SCALE GENOMIC DNA]</scope>
    <source>
        <strain evidence="4">S191</strain>
    </source>
</reference>
<dbReference type="GO" id="GO:0005739">
    <property type="term" value="C:mitochondrion"/>
    <property type="evidence" value="ECO:0007669"/>
    <property type="project" value="TreeGrafter"/>
</dbReference>
<feature type="non-terminal residue" evidence="4">
    <location>
        <position position="1"/>
    </location>
</feature>
<comment type="similarity">
    <text evidence="1">Belongs to the AB hydrolase superfamily.</text>
</comment>
<feature type="region of interest" description="Disordered" evidence="3">
    <location>
        <begin position="408"/>
        <end position="438"/>
    </location>
</feature>
<keyword evidence="5" id="KW-1185">Reference proteome</keyword>
<keyword evidence="2" id="KW-0378">Hydrolase</keyword>
<sequence length="438" mass="47495">HAVGDGAVVSVARSATAGVLPSLQECKGIFARGKSVPWSPLQILFVTASVAAGCPAASGCGPFGCRLRARLPSRGVAGRRARRGSRYNPPRAVRQVISAFPGSQQAELEDAGQRIGAGRGRARPRRRPAEPRRVRPRRPAELRRDGRRRGKIHRRKGTPGRGGHGSLNVRPAIIPGGRGCFSPPTSLAARSSRGRKNSDTRLVLSRPGRNPRRGGKVAMALALQGHPAVSKLVVLDVSPVDAPLSRDFVRYLDVMREVQAACVAKRSDADRIMLDSVPELDVRQFLLTNLKKDPDTGRYHFRIPLGIIAESLDDLGKFPVGPRRRAKDDAAAAAADADGRERGRDDATYDRPALVIYGSRARYVTEGTKPVFRRFFPNVRFEELDAGHWVSRRISAFELVISPHPARGRPANSAELLRRRPFAPGSRGKAQGNAAAGI</sequence>
<name>A0A8H8DF40_9FUNG</name>
<evidence type="ECO:0000256" key="3">
    <source>
        <dbReference type="SAM" id="MobiDB-lite"/>
    </source>
</evidence>
<dbReference type="GO" id="GO:0052689">
    <property type="term" value="F:carboxylic ester hydrolase activity"/>
    <property type="evidence" value="ECO:0007669"/>
    <property type="project" value="TreeGrafter"/>
</dbReference>
<feature type="compositionally biased region" description="Basic residues" evidence="3">
    <location>
        <begin position="145"/>
        <end position="158"/>
    </location>
</feature>
<accession>A0A8H8DF40</accession>
<dbReference type="AlphaFoldDB" id="A0A8H8DF40"/>
<dbReference type="PANTHER" id="PTHR46118:SF4">
    <property type="entry name" value="PROTEIN ABHD11"/>
    <property type="match status" value="1"/>
</dbReference>
<dbReference type="EMBL" id="JAEFCI010012452">
    <property type="protein sequence ID" value="KAG5455993.1"/>
    <property type="molecule type" value="Genomic_DNA"/>
</dbReference>
<protein>
    <submittedName>
        <fullName evidence="4">Uncharacterized protein</fullName>
    </submittedName>
</protein>
<evidence type="ECO:0000313" key="4">
    <source>
        <dbReference type="EMBL" id="KAG5455993.1"/>
    </source>
</evidence>
<feature type="region of interest" description="Disordered" evidence="3">
    <location>
        <begin position="100"/>
        <end position="214"/>
    </location>
</feature>
<organism evidence="4 5">
    <name type="scientific">Olpidium bornovanus</name>
    <dbReference type="NCBI Taxonomy" id="278681"/>
    <lineage>
        <taxon>Eukaryota</taxon>
        <taxon>Fungi</taxon>
        <taxon>Fungi incertae sedis</taxon>
        <taxon>Olpidiomycota</taxon>
        <taxon>Olpidiomycotina</taxon>
        <taxon>Olpidiomycetes</taxon>
        <taxon>Olpidiales</taxon>
        <taxon>Olpidiaceae</taxon>
        <taxon>Olpidium</taxon>
    </lineage>
</organism>
<dbReference type="PANTHER" id="PTHR46118">
    <property type="entry name" value="PROTEIN ABHD11"/>
    <property type="match status" value="1"/>
</dbReference>
<evidence type="ECO:0000256" key="1">
    <source>
        <dbReference type="ARBA" id="ARBA00008645"/>
    </source>
</evidence>
<proteinExistence type="inferred from homology"/>
<dbReference type="Gene3D" id="3.40.50.1820">
    <property type="entry name" value="alpha/beta hydrolase"/>
    <property type="match status" value="1"/>
</dbReference>
<dbReference type="OrthoDB" id="8119704at2759"/>
<comment type="caution">
    <text evidence="4">The sequence shown here is derived from an EMBL/GenBank/DDBJ whole genome shotgun (WGS) entry which is preliminary data.</text>
</comment>
<dbReference type="Proteomes" id="UP000673691">
    <property type="component" value="Unassembled WGS sequence"/>
</dbReference>
<dbReference type="InterPro" id="IPR029058">
    <property type="entry name" value="AB_hydrolase_fold"/>
</dbReference>
<evidence type="ECO:0000313" key="5">
    <source>
        <dbReference type="Proteomes" id="UP000673691"/>
    </source>
</evidence>
<evidence type="ECO:0000256" key="2">
    <source>
        <dbReference type="ARBA" id="ARBA00022801"/>
    </source>
</evidence>
<feature type="compositionally biased region" description="Basic and acidic residues" evidence="3">
    <location>
        <begin position="127"/>
        <end position="144"/>
    </location>
</feature>
<dbReference type="SUPFAM" id="SSF53474">
    <property type="entry name" value="alpha/beta-Hydrolases"/>
    <property type="match status" value="1"/>
</dbReference>
<gene>
    <name evidence="4" type="ORF">BJ554DRAFT_4388</name>
</gene>